<dbReference type="InterPro" id="IPR001214">
    <property type="entry name" value="SET_dom"/>
</dbReference>
<organism evidence="3 4">
    <name type="scientific">Pleodorina starrii</name>
    <dbReference type="NCBI Taxonomy" id="330485"/>
    <lineage>
        <taxon>Eukaryota</taxon>
        <taxon>Viridiplantae</taxon>
        <taxon>Chlorophyta</taxon>
        <taxon>core chlorophytes</taxon>
        <taxon>Chlorophyceae</taxon>
        <taxon>CS clade</taxon>
        <taxon>Chlamydomonadales</taxon>
        <taxon>Volvocaceae</taxon>
        <taxon>Pleodorina</taxon>
    </lineage>
</organism>
<dbReference type="EMBL" id="BRXU01000008">
    <property type="protein sequence ID" value="GLC53805.1"/>
    <property type="molecule type" value="Genomic_DNA"/>
</dbReference>
<dbReference type="AlphaFoldDB" id="A0A9W6F2V2"/>
<evidence type="ECO:0000259" key="2">
    <source>
        <dbReference type="PROSITE" id="PS50280"/>
    </source>
</evidence>
<dbReference type="SUPFAM" id="SSF82199">
    <property type="entry name" value="SET domain"/>
    <property type="match status" value="1"/>
</dbReference>
<dbReference type="CDD" id="cd08161">
    <property type="entry name" value="SET"/>
    <property type="match status" value="1"/>
</dbReference>
<feature type="region of interest" description="Disordered" evidence="1">
    <location>
        <begin position="343"/>
        <end position="380"/>
    </location>
</feature>
<feature type="region of interest" description="Disordered" evidence="1">
    <location>
        <begin position="36"/>
        <end position="88"/>
    </location>
</feature>
<evidence type="ECO:0000256" key="1">
    <source>
        <dbReference type="SAM" id="MobiDB-lite"/>
    </source>
</evidence>
<keyword evidence="4" id="KW-1185">Reference proteome</keyword>
<proteinExistence type="predicted"/>
<evidence type="ECO:0000313" key="4">
    <source>
        <dbReference type="Proteomes" id="UP001165080"/>
    </source>
</evidence>
<dbReference type="InterPro" id="IPR046341">
    <property type="entry name" value="SET_dom_sf"/>
</dbReference>
<accession>A0A9W6F2V2</accession>
<gene>
    <name evidence="3" type="primary">PLEST006370</name>
    <name evidence="3" type="ORF">PLESTB_000789100</name>
</gene>
<feature type="compositionally biased region" description="Basic and acidic residues" evidence="1">
    <location>
        <begin position="36"/>
        <end position="62"/>
    </location>
</feature>
<feature type="domain" description="SET" evidence="2">
    <location>
        <begin position="483"/>
        <end position="657"/>
    </location>
</feature>
<protein>
    <recommendedName>
        <fullName evidence="2">SET domain-containing protein</fullName>
    </recommendedName>
</protein>
<name>A0A9W6F2V2_9CHLO</name>
<feature type="compositionally biased region" description="Low complexity" evidence="1">
    <location>
        <begin position="253"/>
        <end position="267"/>
    </location>
</feature>
<feature type="compositionally biased region" description="Low complexity" evidence="1">
    <location>
        <begin position="150"/>
        <end position="169"/>
    </location>
</feature>
<feature type="compositionally biased region" description="Low complexity" evidence="1">
    <location>
        <begin position="353"/>
        <end position="380"/>
    </location>
</feature>
<sequence length="718" mass="75387">MAPKVRKPTADPKAAHHHLVCPPNCREHCLAFHPDEEIPPHLDRQKKPAERAEPELPVERAAGRRRHPSVWVTEEGGDRNYDNSSGGGGVMGDVVARCGAEAASGSAAGGEAGQQQCKKRRLCNRGGDGQVGGCSSPDGEDQCGQEGRGESAAADGAGAAPAVGGRAGAAPGQRIINGVPAGVPVLQVPALRAPGEAAAARRGWRLVAVATTVDGLVNAVSAGPRFNGVPTAGQQQPVVKEEPTEQEGPLGFQQQQQQQQQRASGGTGAASLAAVAAAAQQLQSKSQQQQQQGAAVPDLLLQVPDLVALRAPRAAAAAAAAAARRGWRPVAVAAAVGGGEDAVPAGSRFDGLPGQQQMQRSQQQPQRQQQGRSSPPPTRLQLQLPPIELQVAGVKFRSGLGVRQRMDEWVASQTERLHDMMPAVNQLGIPLPAMGQPPQPWAAAFRAHRLNPLPICFDLSVKLGLAEDGRWGAPLPSEPLEPEGVEVRQDSRGRGLGLFTTQPIRANTVICVMGGLMMAQEPDGAVFVERGFRNLPSLERQQLRERVAGSSAPPGAEEQLCWGFLAASFRMAFPGHEDGRAGCGLPPLELQMLGQGGLAAYIHDPRVGDRWGAAAGRQQQGNANCLVVPVLVRGVPLPVLVALRDIAPGEQLLRSTATTGGAARRDGWRRSRCTASAPMPYCTAKPSLLLRRTPLARRPSSSGPPCVPARRPASLAYH</sequence>
<reference evidence="3 4" key="1">
    <citation type="journal article" date="2023" name="Commun. Biol.">
        <title>Reorganization of the ancestral sex-determining regions during the evolution of trioecy in Pleodorina starrii.</title>
        <authorList>
            <person name="Takahashi K."/>
            <person name="Suzuki S."/>
            <person name="Kawai-Toyooka H."/>
            <person name="Yamamoto K."/>
            <person name="Hamaji T."/>
            <person name="Ootsuki R."/>
            <person name="Yamaguchi H."/>
            <person name="Kawachi M."/>
            <person name="Higashiyama T."/>
            <person name="Nozaki H."/>
        </authorList>
    </citation>
    <scope>NUCLEOTIDE SEQUENCE [LARGE SCALE GENOMIC DNA]</scope>
    <source>
        <strain evidence="3 4">NIES-4479</strain>
    </source>
</reference>
<feature type="region of interest" description="Disordered" evidence="1">
    <location>
        <begin position="695"/>
        <end position="718"/>
    </location>
</feature>
<dbReference type="PROSITE" id="PS50280">
    <property type="entry name" value="SET"/>
    <property type="match status" value="1"/>
</dbReference>
<dbReference type="Gene3D" id="2.170.270.10">
    <property type="entry name" value="SET domain"/>
    <property type="match status" value="1"/>
</dbReference>
<dbReference type="Proteomes" id="UP001165080">
    <property type="component" value="Unassembled WGS sequence"/>
</dbReference>
<feature type="region of interest" description="Disordered" evidence="1">
    <location>
        <begin position="128"/>
        <end position="169"/>
    </location>
</feature>
<feature type="region of interest" description="Disordered" evidence="1">
    <location>
        <begin position="223"/>
        <end position="267"/>
    </location>
</feature>
<evidence type="ECO:0000313" key="3">
    <source>
        <dbReference type="EMBL" id="GLC53805.1"/>
    </source>
</evidence>
<comment type="caution">
    <text evidence="3">The sequence shown here is derived from an EMBL/GenBank/DDBJ whole genome shotgun (WGS) entry which is preliminary data.</text>
</comment>